<keyword evidence="1" id="KW-0175">Coiled coil</keyword>
<keyword evidence="2" id="KW-0472">Membrane</keyword>
<dbReference type="Pfam" id="PF00957">
    <property type="entry name" value="Synaptobrevin"/>
    <property type="match status" value="1"/>
</dbReference>
<dbReference type="PROSITE" id="PS50892">
    <property type="entry name" value="V_SNARE"/>
    <property type="match status" value="1"/>
</dbReference>
<reference evidence="4 5" key="1">
    <citation type="submission" date="2014-06" db="EMBL/GenBank/DDBJ databases">
        <authorList>
            <person name="Swart Estienne"/>
        </authorList>
    </citation>
    <scope>NUCLEOTIDE SEQUENCE [LARGE SCALE GENOMIC DNA]</scope>
    <source>
        <strain evidence="4 5">130c</strain>
    </source>
</reference>
<gene>
    <name evidence="4" type="primary">Contig17159.g18284</name>
    <name evidence="4" type="ORF">STYLEM_17883</name>
</gene>
<protein>
    <recommendedName>
        <fullName evidence="3">V-SNARE coiled-coil homology domain-containing protein</fullName>
    </recommendedName>
</protein>
<feature type="transmembrane region" description="Helical" evidence="2">
    <location>
        <begin position="213"/>
        <end position="235"/>
    </location>
</feature>
<accession>A0A078B2Q7</accession>
<name>A0A078B2Q7_STYLE</name>
<dbReference type="EMBL" id="CCKQ01016876">
    <property type="protein sequence ID" value="CDW88759.1"/>
    <property type="molecule type" value="Genomic_DNA"/>
</dbReference>
<dbReference type="Gene3D" id="1.20.5.110">
    <property type="match status" value="1"/>
</dbReference>
<dbReference type="Proteomes" id="UP000039865">
    <property type="component" value="Unassembled WGS sequence"/>
</dbReference>
<dbReference type="AlphaFoldDB" id="A0A078B2Q7"/>
<proteinExistence type="predicted"/>
<keyword evidence="5" id="KW-1185">Reference proteome</keyword>
<evidence type="ECO:0000259" key="3">
    <source>
        <dbReference type="PROSITE" id="PS50892"/>
    </source>
</evidence>
<dbReference type="InParanoid" id="A0A078B2Q7"/>
<sequence>MDSFEYACMLFQKSQKLINLCDFGNKFKLDNKLQKEILQNDDLEEDKFQEIEIDNERCLYSFYYPKQNCYFILIGKNYLEKSKIQRFGDEILQEIHKMTKSDISKMNSDIDSHSGKEGVYQRQLEPYLEQKFKQYQSSIRVYKVKQAQLKVDEAKVIMQKNVIAQLNNNKEVEEKLLPTSQEIQKTARLFQKNAYQLEKEAKKREFWACSKKCILMSAVIALILLGIILGIYFGVN</sequence>
<keyword evidence="2" id="KW-1133">Transmembrane helix</keyword>
<keyword evidence="2" id="KW-0812">Transmembrane</keyword>
<organism evidence="4 5">
    <name type="scientific">Stylonychia lemnae</name>
    <name type="common">Ciliate</name>
    <dbReference type="NCBI Taxonomy" id="5949"/>
    <lineage>
        <taxon>Eukaryota</taxon>
        <taxon>Sar</taxon>
        <taxon>Alveolata</taxon>
        <taxon>Ciliophora</taxon>
        <taxon>Intramacronucleata</taxon>
        <taxon>Spirotrichea</taxon>
        <taxon>Stichotrichia</taxon>
        <taxon>Sporadotrichida</taxon>
        <taxon>Oxytrichidae</taxon>
        <taxon>Stylonychinae</taxon>
        <taxon>Stylonychia</taxon>
    </lineage>
</organism>
<dbReference type="InterPro" id="IPR042855">
    <property type="entry name" value="V_SNARE_CC"/>
</dbReference>
<feature type="domain" description="V-SNARE coiled-coil homology" evidence="3">
    <location>
        <begin position="143"/>
        <end position="204"/>
    </location>
</feature>
<evidence type="ECO:0000256" key="1">
    <source>
        <dbReference type="PROSITE-ProRule" id="PRU00290"/>
    </source>
</evidence>
<evidence type="ECO:0000313" key="5">
    <source>
        <dbReference type="Proteomes" id="UP000039865"/>
    </source>
</evidence>
<evidence type="ECO:0000256" key="2">
    <source>
        <dbReference type="SAM" id="Phobius"/>
    </source>
</evidence>
<evidence type="ECO:0000313" key="4">
    <source>
        <dbReference type="EMBL" id="CDW88759.1"/>
    </source>
</evidence>